<keyword evidence="6" id="KW-1133">Transmembrane helix</keyword>
<evidence type="ECO:0000256" key="9">
    <source>
        <dbReference type="ARBA" id="ARBA00023136"/>
    </source>
</evidence>
<evidence type="ECO:0000256" key="5">
    <source>
        <dbReference type="ARBA" id="ARBA00022692"/>
    </source>
</evidence>
<gene>
    <name evidence="13" type="ORF">IPOD504_LOCUS6216</name>
</gene>
<organism evidence="13 14">
    <name type="scientific">Iphiclides podalirius</name>
    <name type="common">scarce swallowtail</name>
    <dbReference type="NCBI Taxonomy" id="110791"/>
    <lineage>
        <taxon>Eukaryota</taxon>
        <taxon>Metazoa</taxon>
        <taxon>Ecdysozoa</taxon>
        <taxon>Arthropoda</taxon>
        <taxon>Hexapoda</taxon>
        <taxon>Insecta</taxon>
        <taxon>Pterygota</taxon>
        <taxon>Neoptera</taxon>
        <taxon>Endopterygota</taxon>
        <taxon>Lepidoptera</taxon>
        <taxon>Glossata</taxon>
        <taxon>Ditrysia</taxon>
        <taxon>Papilionoidea</taxon>
        <taxon>Papilionidae</taxon>
        <taxon>Papilioninae</taxon>
        <taxon>Iphiclides</taxon>
    </lineage>
</organism>
<protein>
    <submittedName>
        <fullName evidence="13">Uncharacterized protein</fullName>
    </submittedName>
</protein>
<evidence type="ECO:0000256" key="2">
    <source>
        <dbReference type="ARBA" id="ARBA00007193"/>
    </source>
</evidence>
<dbReference type="EMBL" id="OW152830">
    <property type="protein sequence ID" value="CAH2048606.1"/>
    <property type="molecule type" value="Genomic_DNA"/>
</dbReference>
<sequence>MYTLGEDEVPTITTSQYFTLKIKLGHRYRRQVTVRNIENDPQVVETTPEQRACRFHYENEDGLYPHYSYSACTVLCRKRAQREICGCNDHFMLETDASEHCNISGMVCLHMHESQLTTLKPHWAVDRYGMVCECLPSCDETEITIIKDVINS</sequence>
<reference evidence="13" key="1">
    <citation type="submission" date="2022-03" db="EMBL/GenBank/DDBJ databases">
        <authorList>
            <person name="Martin H S."/>
        </authorList>
    </citation>
    <scope>NUCLEOTIDE SEQUENCE</scope>
</reference>
<dbReference type="InterPro" id="IPR001873">
    <property type="entry name" value="ENaC"/>
</dbReference>
<name>A0ABN8I8M1_9NEOP</name>
<proteinExistence type="inferred from homology"/>
<evidence type="ECO:0000256" key="4">
    <source>
        <dbReference type="ARBA" id="ARBA00022461"/>
    </source>
</evidence>
<feature type="non-terminal residue" evidence="13">
    <location>
        <position position="1"/>
    </location>
</feature>
<evidence type="ECO:0000256" key="3">
    <source>
        <dbReference type="ARBA" id="ARBA00022448"/>
    </source>
</evidence>
<comment type="similarity">
    <text evidence="2 12">Belongs to the amiloride-sensitive sodium channel (TC 1.A.6) family.</text>
</comment>
<keyword evidence="3 12" id="KW-0813">Transport</keyword>
<keyword evidence="4 12" id="KW-0894">Sodium channel</keyword>
<evidence type="ECO:0000256" key="8">
    <source>
        <dbReference type="ARBA" id="ARBA00023065"/>
    </source>
</evidence>
<evidence type="ECO:0000256" key="7">
    <source>
        <dbReference type="ARBA" id="ARBA00023053"/>
    </source>
</evidence>
<keyword evidence="11 12" id="KW-0407">Ion channel</keyword>
<evidence type="ECO:0000313" key="13">
    <source>
        <dbReference type="EMBL" id="CAH2048606.1"/>
    </source>
</evidence>
<accession>A0ABN8I8M1</accession>
<keyword evidence="10 12" id="KW-0739">Sodium transport</keyword>
<dbReference type="Pfam" id="PF00858">
    <property type="entry name" value="ASC"/>
    <property type="match status" value="1"/>
</dbReference>
<keyword evidence="5 12" id="KW-0812">Transmembrane</keyword>
<keyword evidence="9" id="KW-0472">Membrane</keyword>
<evidence type="ECO:0000256" key="1">
    <source>
        <dbReference type="ARBA" id="ARBA00004141"/>
    </source>
</evidence>
<evidence type="ECO:0000256" key="12">
    <source>
        <dbReference type="RuleBase" id="RU000679"/>
    </source>
</evidence>
<dbReference type="Proteomes" id="UP000837857">
    <property type="component" value="Chromosome 18"/>
</dbReference>
<keyword evidence="14" id="KW-1185">Reference proteome</keyword>
<evidence type="ECO:0000256" key="10">
    <source>
        <dbReference type="ARBA" id="ARBA00023201"/>
    </source>
</evidence>
<evidence type="ECO:0000313" key="14">
    <source>
        <dbReference type="Proteomes" id="UP000837857"/>
    </source>
</evidence>
<keyword evidence="8 12" id="KW-0406">Ion transport</keyword>
<evidence type="ECO:0000256" key="6">
    <source>
        <dbReference type="ARBA" id="ARBA00022989"/>
    </source>
</evidence>
<comment type="subcellular location">
    <subcellularLocation>
        <location evidence="1">Membrane</location>
        <topology evidence="1">Multi-pass membrane protein</topology>
    </subcellularLocation>
</comment>
<keyword evidence="7" id="KW-0915">Sodium</keyword>
<dbReference type="Gene3D" id="1.10.287.820">
    <property type="entry name" value="Acid-sensing ion channel domain"/>
    <property type="match status" value="1"/>
</dbReference>
<evidence type="ECO:0000256" key="11">
    <source>
        <dbReference type="ARBA" id="ARBA00023303"/>
    </source>
</evidence>